<dbReference type="GO" id="GO:0043565">
    <property type="term" value="F:sequence-specific DNA binding"/>
    <property type="evidence" value="ECO:0007669"/>
    <property type="project" value="InterPro"/>
</dbReference>
<dbReference type="PANTHER" id="PTHR46796:SF15">
    <property type="entry name" value="BLL1074 PROTEIN"/>
    <property type="match status" value="1"/>
</dbReference>
<dbReference type="RefSeq" id="WP_039341987.1">
    <property type="nucleotide sequence ID" value="NZ_PGEZ01000003.1"/>
</dbReference>
<evidence type="ECO:0000256" key="1">
    <source>
        <dbReference type="ARBA" id="ARBA00023015"/>
    </source>
</evidence>
<dbReference type="OrthoDB" id="2559672at2"/>
<accession>A0A0B2BT31</accession>
<comment type="caution">
    <text evidence="5">The sequence shown here is derived from an EMBL/GenBank/DDBJ whole genome shotgun (WGS) entry which is preliminary data.</text>
</comment>
<name>A0A0B2BT31_9ACTN</name>
<gene>
    <name evidence="5" type="ORF">CLV56_4019</name>
</gene>
<protein>
    <submittedName>
        <fullName evidence="5">AraC-like DNA-binding protein</fullName>
    </submittedName>
</protein>
<sequence length="295" mass="31835">MSTSDTFVSASPVGPLARAVRAMTGYRQSEITQRLHRGLPSATLTFVLSLDNPVVVGGTADDPSPVAAYALLGPLADRPAYIQQPDHQQGVQLAVHPLASRAIFGVPASRLPGLSLDAADVTGPDVERLRQRIGAEPDWEDRFAAVHQTIARLARSRTGVAAQAPRREVVEGWRWILARGGNGRVDDLAEHVALSSRQLRTVFVEEVGFGPKVLSRLVRFERAVAAIRDAELRADGRHDGPYGPSRLADVAATTGYADHAHLVREFRVLAGTSPTGWLAEERRNIQAGGHRHEAA</sequence>
<dbReference type="GO" id="GO:0003700">
    <property type="term" value="F:DNA-binding transcription factor activity"/>
    <property type="evidence" value="ECO:0007669"/>
    <property type="project" value="InterPro"/>
</dbReference>
<keyword evidence="3" id="KW-0804">Transcription</keyword>
<evidence type="ECO:0000256" key="2">
    <source>
        <dbReference type="ARBA" id="ARBA00023125"/>
    </source>
</evidence>
<evidence type="ECO:0000256" key="3">
    <source>
        <dbReference type="ARBA" id="ARBA00023163"/>
    </source>
</evidence>
<reference evidence="5 6" key="1">
    <citation type="submission" date="2017-11" db="EMBL/GenBank/DDBJ databases">
        <title>Genomic Encyclopedia of Archaeal and Bacterial Type Strains, Phase II (KMG-II): From Individual Species to Whole Genera.</title>
        <authorList>
            <person name="Goeker M."/>
        </authorList>
    </citation>
    <scope>NUCLEOTIDE SEQUENCE [LARGE SCALE GENOMIC DNA]</scope>
    <source>
        <strain evidence="5 6">DSM 27763</strain>
    </source>
</reference>
<keyword evidence="6" id="KW-1185">Reference proteome</keyword>
<evidence type="ECO:0000313" key="6">
    <source>
        <dbReference type="Proteomes" id="UP000230842"/>
    </source>
</evidence>
<evidence type="ECO:0000259" key="4">
    <source>
        <dbReference type="PROSITE" id="PS01124"/>
    </source>
</evidence>
<dbReference type="PROSITE" id="PS01124">
    <property type="entry name" value="HTH_ARAC_FAMILY_2"/>
    <property type="match status" value="1"/>
</dbReference>
<dbReference type="AlphaFoldDB" id="A0A0B2BT31"/>
<dbReference type="Proteomes" id="UP000230842">
    <property type="component" value="Unassembled WGS sequence"/>
</dbReference>
<keyword evidence="2 5" id="KW-0238">DNA-binding</keyword>
<evidence type="ECO:0000313" key="5">
    <source>
        <dbReference type="EMBL" id="PJJ48314.1"/>
    </source>
</evidence>
<dbReference type="EMBL" id="PGEZ01000003">
    <property type="protein sequence ID" value="PJJ48314.1"/>
    <property type="molecule type" value="Genomic_DNA"/>
</dbReference>
<feature type="domain" description="HTH araC/xylS-type" evidence="4">
    <location>
        <begin position="167"/>
        <end position="280"/>
    </location>
</feature>
<proteinExistence type="predicted"/>
<dbReference type="InterPro" id="IPR018060">
    <property type="entry name" value="HTH_AraC"/>
</dbReference>
<dbReference type="InterPro" id="IPR050204">
    <property type="entry name" value="AraC_XylS_family_regulators"/>
</dbReference>
<dbReference type="Gene3D" id="1.10.10.60">
    <property type="entry name" value="Homeodomain-like"/>
    <property type="match status" value="1"/>
</dbReference>
<dbReference type="PANTHER" id="PTHR46796">
    <property type="entry name" value="HTH-TYPE TRANSCRIPTIONAL ACTIVATOR RHAS-RELATED"/>
    <property type="match status" value="1"/>
</dbReference>
<organism evidence="5 6">
    <name type="scientific">Mumia flava</name>
    <dbReference type="NCBI Taxonomy" id="1348852"/>
    <lineage>
        <taxon>Bacteria</taxon>
        <taxon>Bacillati</taxon>
        <taxon>Actinomycetota</taxon>
        <taxon>Actinomycetes</taxon>
        <taxon>Propionibacteriales</taxon>
        <taxon>Nocardioidaceae</taxon>
        <taxon>Mumia</taxon>
    </lineage>
</organism>
<keyword evidence="1" id="KW-0805">Transcription regulation</keyword>
<dbReference type="SMART" id="SM00342">
    <property type="entry name" value="HTH_ARAC"/>
    <property type="match status" value="1"/>
</dbReference>